<evidence type="ECO:0000259" key="6">
    <source>
        <dbReference type="SMART" id="SM00382"/>
    </source>
</evidence>
<dbReference type="InterPro" id="IPR027417">
    <property type="entry name" value="P-loop_NTPase"/>
</dbReference>
<gene>
    <name evidence="7" type="primary">jg8701</name>
    <name evidence="7" type="ORF">PAEG_LOCUS27026</name>
</gene>
<dbReference type="SMART" id="SM00382">
    <property type="entry name" value="AAA"/>
    <property type="match status" value="1"/>
</dbReference>
<evidence type="ECO:0000256" key="5">
    <source>
        <dbReference type="SAM" id="Phobius"/>
    </source>
</evidence>
<dbReference type="InterPro" id="IPR000523">
    <property type="entry name" value="Mg_chelatse_chII-like_cat_dom"/>
</dbReference>
<comment type="similarity">
    <text evidence="2">Belongs to the Mg-chelatase subunits D/I family. ComM subfamily.</text>
</comment>
<evidence type="ECO:0000313" key="8">
    <source>
        <dbReference type="Proteomes" id="UP000838756"/>
    </source>
</evidence>
<evidence type="ECO:0000256" key="1">
    <source>
        <dbReference type="ARBA" id="ARBA00005173"/>
    </source>
</evidence>
<keyword evidence="8" id="KW-1185">Reference proteome</keyword>
<comment type="pathway">
    <text evidence="1">Porphyrin-containing compound metabolism; chlorophyll biosynthesis.</text>
</comment>
<sequence length="555" mass="60235">PTAINAKQSNKGVICPRGNGIEASWVKNVSILAIEKLTDIIRHFKGEQLIQPVTFNYSAAPKEKNSVPDIKDIKGQVVAKRAAEIAAAGGHNMLLVGPPGTGKSMLAKRFIGLLPDLTEQEMIDVNIISSITKAGNETFKVTRPFREPHHSCSMPAMIGGGKNAKPGEITMAHNGVLFLDELPEFPRLVLDSLRQPLEDRKVTIARANAHITYPANFQLIAAMNPCRCGYLGDVSRSCNKAPKCGTDYRNKISGPLLDRIDICIEMPNVSILSPEISVEGESTEAIRGRVIAARKIQTERYSKFNIRCNAEVSGEALNKFTEPDQEGLELLKYVLKENYISNRGYTRVLRVARTIADLAKSEEIKRAHISEALNYRIRMSRVMKWTKYKYQSGNSFPYAIAQGYERAEKYWGIPGAANGAGQYAMHNKGRTGAIALVTLSVVALTAAYLLSPAYATFVGTVGTKAATLVSPAITAMSAFAVAHPLIASLVIVAAVAALITAPVLAYKNSGKSEKIKALNGDIDKIAAKVNEENKEPGTKINELKEMLCLGKGLSV</sequence>
<feature type="transmembrane region" description="Helical" evidence="5">
    <location>
        <begin position="485"/>
        <end position="506"/>
    </location>
</feature>
<name>A0A8S4SP59_9NEOP</name>
<comment type="caution">
    <text evidence="7">The sequence shown here is derived from an EMBL/GenBank/DDBJ whole genome shotgun (WGS) entry which is preliminary data.</text>
</comment>
<protein>
    <submittedName>
        <fullName evidence="7">Jg8701 protein</fullName>
    </submittedName>
</protein>
<dbReference type="InterPro" id="IPR004482">
    <property type="entry name" value="Mg_chelat-rel"/>
</dbReference>
<evidence type="ECO:0000256" key="4">
    <source>
        <dbReference type="ARBA" id="ARBA00022840"/>
    </source>
</evidence>
<dbReference type="PANTHER" id="PTHR32039:SF7">
    <property type="entry name" value="COMPETENCE PROTEIN COMM"/>
    <property type="match status" value="1"/>
</dbReference>
<feature type="domain" description="AAA+ ATPase" evidence="6">
    <location>
        <begin position="89"/>
        <end position="270"/>
    </location>
</feature>
<keyword evidence="5" id="KW-1133">Transmembrane helix</keyword>
<accession>A0A8S4SP59</accession>
<dbReference type="OrthoDB" id="6980819at2759"/>
<dbReference type="GO" id="GO:0003677">
    <property type="term" value="F:DNA binding"/>
    <property type="evidence" value="ECO:0007669"/>
    <property type="project" value="InterPro"/>
</dbReference>
<keyword evidence="5" id="KW-0812">Transmembrane</keyword>
<evidence type="ECO:0000313" key="7">
    <source>
        <dbReference type="EMBL" id="CAH2268695.1"/>
    </source>
</evidence>
<proteinExistence type="inferred from homology"/>
<organism evidence="7 8">
    <name type="scientific">Pararge aegeria aegeria</name>
    <dbReference type="NCBI Taxonomy" id="348720"/>
    <lineage>
        <taxon>Eukaryota</taxon>
        <taxon>Metazoa</taxon>
        <taxon>Ecdysozoa</taxon>
        <taxon>Arthropoda</taxon>
        <taxon>Hexapoda</taxon>
        <taxon>Insecta</taxon>
        <taxon>Pterygota</taxon>
        <taxon>Neoptera</taxon>
        <taxon>Endopterygota</taxon>
        <taxon>Lepidoptera</taxon>
        <taxon>Glossata</taxon>
        <taxon>Ditrysia</taxon>
        <taxon>Papilionoidea</taxon>
        <taxon>Nymphalidae</taxon>
        <taxon>Satyrinae</taxon>
        <taxon>Satyrini</taxon>
        <taxon>Parargina</taxon>
        <taxon>Pararge</taxon>
    </lineage>
</organism>
<reference evidence="7" key="1">
    <citation type="submission" date="2022-03" db="EMBL/GenBank/DDBJ databases">
        <authorList>
            <person name="Lindestad O."/>
        </authorList>
    </citation>
    <scope>NUCLEOTIDE SEQUENCE</scope>
</reference>
<dbReference type="Pfam" id="PF01078">
    <property type="entry name" value="Mg_chelatase"/>
    <property type="match status" value="1"/>
</dbReference>
<dbReference type="NCBIfam" id="TIGR00368">
    <property type="entry name" value="YifB family Mg chelatase-like AAA ATPase"/>
    <property type="match status" value="1"/>
</dbReference>
<dbReference type="PRINTS" id="PR01657">
    <property type="entry name" value="MCMFAMILY"/>
</dbReference>
<evidence type="ECO:0000256" key="2">
    <source>
        <dbReference type="ARBA" id="ARBA00006354"/>
    </source>
</evidence>
<dbReference type="SUPFAM" id="SSF52540">
    <property type="entry name" value="P-loop containing nucleoside triphosphate hydrolases"/>
    <property type="match status" value="1"/>
</dbReference>
<dbReference type="Gene3D" id="3.40.50.300">
    <property type="entry name" value="P-loop containing nucleotide triphosphate hydrolases"/>
    <property type="match status" value="1"/>
</dbReference>
<dbReference type="GO" id="GO:0005524">
    <property type="term" value="F:ATP binding"/>
    <property type="evidence" value="ECO:0007669"/>
    <property type="project" value="UniProtKB-KW"/>
</dbReference>
<dbReference type="AlphaFoldDB" id="A0A8S4SP59"/>
<dbReference type="InterPro" id="IPR025158">
    <property type="entry name" value="Mg_chelat-rel_C"/>
</dbReference>
<dbReference type="InterPro" id="IPR003593">
    <property type="entry name" value="AAA+_ATPase"/>
</dbReference>
<dbReference type="InterPro" id="IPR045006">
    <property type="entry name" value="CHLI-like"/>
</dbReference>
<keyword evidence="4" id="KW-0067">ATP-binding</keyword>
<evidence type="ECO:0000256" key="3">
    <source>
        <dbReference type="ARBA" id="ARBA00022741"/>
    </source>
</evidence>
<dbReference type="InterPro" id="IPR001208">
    <property type="entry name" value="MCM_dom"/>
</dbReference>
<dbReference type="Pfam" id="PF13335">
    <property type="entry name" value="Mg_chelatase_C"/>
    <property type="match status" value="1"/>
</dbReference>
<feature type="transmembrane region" description="Helical" evidence="5">
    <location>
        <begin position="432"/>
        <end position="450"/>
    </location>
</feature>
<feature type="non-terminal residue" evidence="7">
    <location>
        <position position="555"/>
    </location>
</feature>
<dbReference type="PANTHER" id="PTHR32039">
    <property type="entry name" value="MAGNESIUM-CHELATASE SUBUNIT CHLI"/>
    <property type="match status" value="1"/>
</dbReference>
<keyword evidence="5" id="KW-0472">Membrane</keyword>
<dbReference type="Proteomes" id="UP000838756">
    <property type="component" value="Unassembled WGS sequence"/>
</dbReference>
<keyword evidence="3" id="KW-0547">Nucleotide-binding</keyword>
<dbReference type="EMBL" id="CAKXAJ010026455">
    <property type="protein sequence ID" value="CAH2268695.1"/>
    <property type="molecule type" value="Genomic_DNA"/>
</dbReference>